<feature type="transmembrane region" description="Helical" evidence="5">
    <location>
        <begin position="246"/>
        <end position="267"/>
    </location>
</feature>
<dbReference type="InterPro" id="IPR012827">
    <property type="entry name" value="Hemerythrin_metal-bd"/>
</dbReference>
<sequence>MSKDRPEGFKKFHFAMVVLQFVQMLAISFNGIEWPLGVTEPYVRGVFGVADLNIVATNQIALYAVFGLVCFFVIGAVVDAFIVAFFFHKNHSMPLLPIKILRVLVTSMVTFLYMPCAGILLDILDCTYPATGVPTHALLENVQCWGMPHLVPSVLAIPVLLLFAPFCLFTALFLFNNDPKKGGIMARPNGRFDLLVLLVKLIVLATSRLLTGAQASRAAVSIVGFLLLALWVFWRQPYIRPAANALMTALYACCGLSCIFSTVAPLVRPADGAATAGFWVAYLLILPALSTLAALAARWRARRLWALGPGGRLPAHFARWSQQQPQAVGNPPVSTRQQRPHAKQRASHRTVRAEQLVPAAPRGKQYRKQASYVLYADYLYNEAFRKLRSSPALHLSYAIFLLAYRKNSARCMQQLQQARQCYPSMDERFVIYVKSKDWEQQTSAGGDLRSAHVMSVFTFKRHFSMAQKYHEAAKAGLRDLCEVMLAPVVDQPRIPQLTATIVDSEAKAREYYELLLESHSNSVQVLRAYGSLLRDIYHDEDSARILFARADLLEDDASNSDVSSSRGSSSQVVGSALQQLHRRRKEAKNRERRKKRRTDGEIKLATRKENLLPHFVLVLTGLHVICLGAVILSYCIATASTNAMSVTVAGLNDMLQMESLCARMAVDAKVRGRPPEEIHGARRSCGLWAGGRAARFAGLPILAAHHAALVEANATLAADGGGSPLAGTVLPSVAATRAALTQTAAAMRALQTSVYTAALQSEIHSHFERNSLNVTELVVGDGANLVQTSRHSTLRGLLDRFAEVALDLATRPLGSDVFHEDAQFLGANHAPVLLEALKGVGFAYGDYLYGLVMSVEVCILVLTDMSAAVVLFCILTFFLRTSVKLGRDRELALRQVLTLSKTVIRGMLDALTAEQLDEAPRVRAAIAESPIPQMPPARDRPGAEGAACSPSPSVSPAPPEGMMVPVSRANSSLDGSVVVCLTASAPLVRPRSSRPGVSGATVLSSTIPCPSPPTPGTGGPQPLPLVPMAAAAAAEGDASRAGGAPSVQQQSSSSESPAPRVLERPQSEWMPPVTAAEGPGTLDRTPTAVSAPLPLSAQESLRSLERLAESISDGDGGGDTLAEWLAVTHQDATAPAPLPGSAMLAAPLGVPDDEPPAATQSGNPAALVPAPSPPPANRTTSNGSLLAAGLPGLLKCETVAILSPSPSAATVRLEYPGEGPMALCSKAAGADGAAGDMTAATFEERPSPGCDTTSASYLAPRPPAGEGAGEGAGDGDGAGAEEVRVTLKRTQSIPLGVWCRIAWGVSIMLVALACSAIFSRNALHGMAAIGPPLALCGQQQAQAVVLRLLATQLLFNSSLPLLDNPANPAATSPVWRDLSHLSNDRVALQRLLAGQADYLERLGFVLLYGTDSGVATADRAVDGRAFGRSSGRYAARERLLDGTQGCLMRNASDCVAGRIRGLDETLVGLSPLLARYLGAARKLSALPPERLRPGNPYFEFLFTAGMWDLGDGMQSWTESFLDESNETLQTSHSMLLSWFIIDIISIGFAFAVLLAPTKPLLWDVAHKTKKMLELFPEDASGRRLLGREQVVEGLTGSLLGSMAAHFEAEERLMAEQRFPLRLAHTREHSATLAKLSRALGQWDMRAAEWHLKGWLTGHVAQTDRALALFLNQRGVQ</sequence>
<feature type="transmembrane region" description="Helical" evidence="5">
    <location>
        <begin position="100"/>
        <end position="121"/>
    </location>
</feature>
<feature type="compositionally biased region" description="Basic residues" evidence="4">
    <location>
        <begin position="338"/>
        <end position="350"/>
    </location>
</feature>
<feature type="transmembrane region" description="Helical" evidence="5">
    <location>
        <begin position="611"/>
        <end position="634"/>
    </location>
</feature>
<dbReference type="PROSITE" id="PS00550">
    <property type="entry name" value="HEMERYTHRINS"/>
    <property type="match status" value="1"/>
</dbReference>
<name>A0ABQ8UQ74_9EUKA</name>
<dbReference type="InterPro" id="IPR035938">
    <property type="entry name" value="Hemerythrin-like_sf"/>
</dbReference>
<dbReference type="InterPro" id="IPR052994">
    <property type="entry name" value="Tiny_macrocysts_regulators"/>
</dbReference>
<feature type="transmembrane region" description="Helical" evidence="5">
    <location>
        <begin position="217"/>
        <end position="234"/>
    </location>
</feature>
<dbReference type="InterPro" id="IPR057352">
    <property type="entry name" value="TPR_TmcB/C"/>
</dbReference>
<feature type="transmembrane region" description="Helical" evidence="5">
    <location>
        <begin position="155"/>
        <end position="174"/>
    </location>
</feature>
<accession>A0ABQ8UQ74</accession>
<feature type="transmembrane region" description="Helical" evidence="5">
    <location>
        <begin position="60"/>
        <end position="88"/>
    </location>
</feature>
<dbReference type="Gene3D" id="1.25.40.10">
    <property type="entry name" value="Tetratricopeptide repeat domain"/>
    <property type="match status" value="1"/>
</dbReference>
<evidence type="ECO:0000313" key="7">
    <source>
        <dbReference type="EMBL" id="KAJ4461320.1"/>
    </source>
</evidence>
<feature type="transmembrane region" description="Helical" evidence="5">
    <location>
        <begin position="279"/>
        <end position="297"/>
    </location>
</feature>
<gene>
    <name evidence="7" type="ORF">PAPYR_2371</name>
</gene>
<organism evidence="7 8">
    <name type="scientific">Paratrimastix pyriformis</name>
    <dbReference type="NCBI Taxonomy" id="342808"/>
    <lineage>
        <taxon>Eukaryota</taxon>
        <taxon>Metamonada</taxon>
        <taxon>Preaxostyla</taxon>
        <taxon>Paratrimastigidae</taxon>
        <taxon>Paratrimastix</taxon>
    </lineage>
</organism>
<keyword evidence="5" id="KW-1133">Transmembrane helix</keyword>
<feature type="region of interest" description="Disordered" evidence="4">
    <location>
        <begin position="929"/>
        <end position="967"/>
    </location>
</feature>
<feature type="transmembrane region" description="Helical" evidence="5">
    <location>
        <begin position="1535"/>
        <end position="1555"/>
    </location>
</feature>
<dbReference type="Proteomes" id="UP001141327">
    <property type="component" value="Unassembled WGS sequence"/>
</dbReference>
<keyword evidence="8" id="KW-1185">Reference proteome</keyword>
<keyword evidence="3" id="KW-0408">Iron</keyword>
<reference evidence="7" key="1">
    <citation type="journal article" date="2022" name="bioRxiv">
        <title>Genomics of Preaxostyla Flagellates Illuminates Evolutionary Transitions and the Path Towards Mitochondrial Loss.</title>
        <authorList>
            <person name="Novak L.V.F."/>
            <person name="Treitli S.C."/>
            <person name="Pyrih J."/>
            <person name="Halakuc P."/>
            <person name="Pipaliya S.V."/>
            <person name="Vacek V."/>
            <person name="Brzon O."/>
            <person name="Soukal P."/>
            <person name="Eme L."/>
            <person name="Dacks J.B."/>
            <person name="Karnkowska A."/>
            <person name="Elias M."/>
            <person name="Hampl V."/>
        </authorList>
    </citation>
    <scope>NUCLEOTIDE SEQUENCE</scope>
    <source>
        <strain evidence="7">RCP-MX</strain>
    </source>
</reference>
<feature type="region of interest" description="Disordered" evidence="4">
    <location>
        <begin position="325"/>
        <end position="350"/>
    </location>
</feature>
<dbReference type="PANTHER" id="PTHR31600:SF2">
    <property type="entry name" value="GAMETE ENRICHED GENE 10 PROTEIN-RELATED"/>
    <property type="match status" value="1"/>
</dbReference>
<dbReference type="InterPro" id="IPR016131">
    <property type="entry name" value="Haemerythrin_Fe_BS"/>
</dbReference>
<feature type="compositionally biased region" description="Basic residues" evidence="4">
    <location>
        <begin position="580"/>
        <end position="597"/>
    </location>
</feature>
<dbReference type="InterPro" id="IPR011990">
    <property type="entry name" value="TPR-like_helical_dom_sf"/>
</dbReference>
<feature type="compositionally biased region" description="Low complexity" evidence="4">
    <location>
        <begin position="1026"/>
        <end position="1059"/>
    </location>
</feature>
<keyword evidence="5" id="KW-0472">Membrane</keyword>
<protein>
    <submittedName>
        <fullName evidence="7">PAS domain sensory protein FXL5</fullName>
    </submittedName>
</protein>
<feature type="compositionally biased region" description="Pro residues" evidence="4">
    <location>
        <begin position="1009"/>
        <end position="1025"/>
    </location>
</feature>
<feature type="domain" description="TmcB/TmcC TPR repeats" evidence="6">
    <location>
        <begin position="451"/>
        <end position="559"/>
    </location>
</feature>
<feature type="transmembrane region" description="Helical" evidence="5">
    <location>
        <begin position="1297"/>
        <end position="1318"/>
    </location>
</feature>
<feature type="compositionally biased region" description="Gly residues" evidence="4">
    <location>
        <begin position="1266"/>
        <end position="1278"/>
    </location>
</feature>
<feature type="compositionally biased region" description="Low complexity" evidence="4">
    <location>
        <begin position="559"/>
        <end position="575"/>
    </location>
</feature>
<evidence type="ECO:0000256" key="1">
    <source>
        <dbReference type="ARBA" id="ARBA00010587"/>
    </source>
</evidence>
<evidence type="ECO:0000256" key="3">
    <source>
        <dbReference type="ARBA" id="ARBA00023004"/>
    </source>
</evidence>
<feature type="region of interest" description="Disordered" evidence="4">
    <location>
        <begin position="1243"/>
        <end position="1278"/>
    </location>
</feature>
<feature type="compositionally biased region" description="Polar residues" evidence="4">
    <location>
        <begin position="325"/>
        <end position="337"/>
    </location>
</feature>
<keyword evidence="5" id="KW-0812">Transmembrane</keyword>
<evidence type="ECO:0000256" key="5">
    <source>
        <dbReference type="SAM" id="Phobius"/>
    </source>
</evidence>
<dbReference type="Gene3D" id="1.20.120.50">
    <property type="entry name" value="Hemerythrin-like"/>
    <property type="match status" value="1"/>
</dbReference>
<dbReference type="SUPFAM" id="SSF47188">
    <property type="entry name" value="Hemerythrin-like"/>
    <property type="match status" value="1"/>
</dbReference>
<dbReference type="CDD" id="cd12107">
    <property type="entry name" value="Hemerythrin"/>
    <property type="match status" value="1"/>
</dbReference>
<feature type="region of interest" description="Disordered" evidence="4">
    <location>
        <begin position="558"/>
        <end position="600"/>
    </location>
</feature>
<evidence type="ECO:0000313" key="8">
    <source>
        <dbReference type="Proteomes" id="UP001141327"/>
    </source>
</evidence>
<proteinExistence type="inferred from homology"/>
<dbReference type="Pfam" id="PF25474">
    <property type="entry name" value="TPR_TmcB"/>
    <property type="match status" value="1"/>
</dbReference>
<keyword evidence="2" id="KW-0479">Metal-binding</keyword>
<feature type="transmembrane region" description="Helical" evidence="5">
    <location>
        <begin position="859"/>
        <end position="879"/>
    </location>
</feature>
<dbReference type="PANTHER" id="PTHR31600">
    <property type="entry name" value="TINY MACROCYSTS PROTEIN B-RELATED"/>
    <property type="match status" value="1"/>
</dbReference>
<evidence type="ECO:0000259" key="6">
    <source>
        <dbReference type="Pfam" id="PF25474"/>
    </source>
</evidence>
<evidence type="ECO:0000256" key="4">
    <source>
        <dbReference type="SAM" id="MobiDB-lite"/>
    </source>
</evidence>
<evidence type="ECO:0000256" key="2">
    <source>
        <dbReference type="ARBA" id="ARBA00022723"/>
    </source>
</evidence>
<feature type="region of interest" description="Disordered" evidence="4">
    <location>
        <begin position="988"/>
        <end position="1094"/>
    </location>
</feature>
<feature type="transmembrane region" description="Helical" evidence="5">
    <location>
        <begin position="12"/>
        <end position="32"/>
    </location>
</feature>
<feature type="region of interest" description="Disordered" evidence="4">
    <location>
        <begin position="1136"/>
        <end position="1181"/>
    </location>
</feature>
<dbReference type="EMBL" id="JAPMOS010000008">
    <property type="protein sequence ID" value="KAJ4461320.1"/>
    <property type="molecule type" value="Genomic_DNA"/>
</dbReference>
<comment type="similarity">
    <text evidence="1">Belongs to the hemerythrin family.</text>
</comment>
<comment type="caution">
    <text evidence="7">The sequence shown here is derived from an EMBL/GenBank/DDBJ whole genome shotgun (WGS) entry which is preliminary data.</text>
</comment>